<dbReference type="AlphaFoldDB" id="A0A844Y9M1"/>
<dbReference type="InterPro" id="IPR007569">
    <property type="entry name" value="DUF559"/>
</dbReference>
<evidence type="ECO:0000313" key="4">
    <source>
        <dbReference type="Proteomes" id="UP000430272"/>
    </source>
</evidence>
<keyword evidence="4" id="KW-1185">Reference proteome</keyword>
<accession>A0A844Y9M1</accession>
<reference evidence="3 4" key="1">
    <citation type="submission" date="2019-12" db="EMBL/GenBank/DDBJ databases">
        <title>Genomic-based taxomic classification of the family Erythrobacteraceae.</title>
        <authorList>
            <person name="Xu L."/>
        </authorList>
    </citation>
    <scope>NUCLEOTIDE SEQUENCE [LARGE SCALE GENOMIC DNA]</scope>
    <source>
        <strain evidence="3 4">JCM 17468</strain>
    </source>
</reference>
<sequence>MSSEQLATLKDRAREMRSNPTEPEKRLWRNLSNSQLNGFKFRRQEVIGHAIVDFYCPAAKLVVEVDGDTHDDPEKDARRDEYLAEMGLAVLHLSNDDVMNNSDGVLQTMLAALDVGDSPHPNPSPEGEGLAQRKTLQLRDPSETDDTAPALKKKGRGWKISDKRLDVLHEQARELRRHSSEAHKALAEKFAKADMGRYTFKRFAVVGSAIVDFNCHNLGMAIMVDEEGADEALAKRRDKSLEAVGIRVMRIAASDILTDIESVLQRITLGMRSRIADKKEAARAHAAANPNQHYSRPNKRQERPEGRR</sequence>
<evidence type="ECO:0000259" key="2">
    <source>
        <dbReference type="Pfam" id="PF04480"/>
    </source>
</evidence>
<feature type="compositionally biased region" description="Basic and acidic residues" evidence="1">
    <location>
        <begin position="299"/>
        <end position="308"/>
    </location>
</feature>
<dbReference type="EMBL" id="WTYD01000002">
    <property type="protein sequence ID" value="MXO54815.1"/>
    <property type="molecule type" value="Genomic_DNA"/>
</dbReference>
<gene>
    <name evidence="3" type="ORF">GRI47_12465</name>
</gene>
<feature type="domain" description="DUF559" evidence="2">
    <location>
        <begin position="169"/>
        <end position="268"/>
    </location>
</feature>
<evidence type="ECO:0000313" key="3">
    <source>
        <dbReference type="EMBL" id="MXO54815.1"/>
    </source>
</evidence>
<dbReference type="Gene3D" id="3.40.960.10">
    <property type="entry name" value="VSR Endonuclease"/>
    <property type="match status" value="1"/>
</dbReference>
<comment type="caution">
    <text evidence="3">The sequence shown here is derived from an EMBL/GenBank/DDBJ whole genome shotgun (WGS) entry which is preliminary data.</text>
</comment>
<name>A0A844Y9M1_9SPHN</name>
<feature type="domain" description="DUF559" evidence="2">
    <location>
        <begin position="9"/>
        <end position="113"/>
    </location>
</feature>
<dbReference type="InterPro" id="IPR047216">
    <property type="entry name" value="Endonuclease_DUF559_bact"/>
</dbReference>
<dbReference type="SUPFAM" id="SSF52980">
    <property type="entry name" value="Restriction endonuclease-like"/>
    <property type="match status" value="1"/>
</dbReference>
<feature type="compositionally biased region" description="Basic and acidic residues" evidence="1">
    <location>
        <begin position="9"/>
        <end position="24"/>
    </location>
</feature>
<feature type="region of interest" description="Disordered" evidence="1">
    <location>
        <begin position="114"/>
        <end position="153"/>
    </location>
</feature>
<dbReference type="PANTHER" id="PTHR38590:SF1">
    <property type="entry name" value="BLL0828 PROTEIN"/>
    <property type="match status" value="1"/>
</dbReference>
<dbReference type="Proteomes" id="UP000430272">
    <property type="component" value="Unassembled WGS sequence"/>
</dbReference>
<protein>
    <submittedName>
        <fullName evidence="3">DUF559 domain-containing protein</fullName>
    </submittedName>
</protein>
<feature type="region of interest" description="Disordered" evidence="1">
    <location>
        <begin position="278"/>
        <end position="308"/>
    </location>
</feature>
<evidence type="ECO:0000256" key="1">
    <source>
        <dbReference type="SAM" id="MobiDB-lite"/>
    </source>
</evidence>
<dbReference type="Pfam" id="PF04480">
    <property type="entry name" value="DUF559"/>
    <property type="match status" value="2"/>
</dbReference>
<dbReference type="CDD" id="cd01038">
    <property type="entry name" value="Endonuclease_DUF559"/>
    <property type="match status" value="1"/>
</dbReference>
<proteinExistence type="predicted"/>
<dbReference type="InterPro" id="IPR011335">
    <property type="entry name" value="Restrct_endonuc-II-like"/>
</dbReference>
<dbReference type="PANTHER" id="PTHR38590">
    <property type="entry name" value="BLL0828 PROTEIN"/>
    <property type="match status" value="1"/>
</dbReference>
<feature type="region of interest" description="Disordered" evidence="1">
    <location>
        <begin position="1"/>
        <end position="24"/>
    </location>
</feature>
<organism evidence="3 4">
    <name type="scientific">Qipengyuania pelagi</name>
    <dbReference type="NCBI Taxonomy" id="994320"/>
    <lineage>
        <taxon>Bacteria</taxon>
        <taxon>Pseudomonadati</taxon>
        <taxon>Pseudomonadota</taxon>
        <taxon>Alphaproteobacteria</taxon>
        <taxon>Sphingomonadales</taxon>
        <taxon>Erythrobacteraceae</taxon>
        <taxon>Qipengyuania</taxon>
    </lineage>
</organism>
<dbReference type="OrthoDB" id="9798754at2"/>